<dbReference type="Proteomes" id="UP000536909">
    <property type="component" value="Unassembled WGS sequence"/>
</dbReference>
<organism evidence="2 3">
    <name type="scientific">Deinococcus metallilatus</name>
    <dbReference type="NCBI Taxonomy" id="1211322"/>
    <lineage>
        <taxon>Bacteria</taxon>
        <taxon>Thermotogati</taxon>
        <taxon>Deinococcota</taxon>
        <taxon>Deinococci</taxon>
        <taxon>Deinococcales</taxon>
        <taxon>Deinococcaceae</taxon>
        <taxon>Deinococcus</taxon>
    </lineage>
</organism>
<reference evidence="2 3" key="1">
    <citation type="submission" date="2020-08" db="EMBL/GenBank/DDBJ databases">
        <title>Genomic Encyclopedia of Type Strains, Phase IV (KMG-IV): sequencing the most valuable type-strain genomes for metagenomic binning, comparative biology and taxonomic classification.</title>
        <authorList>
            <person name="Goeker M."/>
        </authorList>
    </citation>
    <scope>NUCLEOTIDE SEQUENCE [LARGE SCALE GENOMIC DNA]</scope>
    <source>
        <strain evidence="2 3">DSM 105434</strain>
    </source>
</reference>
<name>A0ABR6MPQ6_9DEIO</name>
<evidence type="ECO:0000313" key="2">
    <source>
        <dbReference type="EMBL" id="MBB5293924.1"/>
    </source>
</evidence>
<accession>A0ABR6MPQ6</accession>
<sequence>MPWRTTLRREADVLTLAGLGPCRGAGTAGTPPSPLGPLELALWRITTEGSGQTSHAAMPRWVTSARLGPPASLTLPSPRRGRSLRRARRFCSPRWRGTRGRAAPAEPSPSPCATRRSGCGLNPPLHPVELVMAGLDHLVLPETPLLDGRAVVLDAGGKHELEHRPFSCGARAPTTSVDVGVTSGASSPPMRAPRPPLDRLRRHVAVAPLGFSFSAGRDLSKSRSFLWTARARLLRH</sequence>
<evidence type="ECO:0000313" key="3">
    <source>
        <dbReference type="Proteomes" id="UP000536909"/>
    </source>
</evidence>
<gene>
    <name evidence="2" type="ORF">HNQ10_000737</name>
</gene>
<evidence type="ECO:0000256" key="1">
    <source>
        <dbReference type="SAM" id="MobiDB-lite"/>
    </source>
</evidence>
<comment type="caution">
    <text evidence="2">The sequence shown here is derived from an EMBL/GenBank/DDBJ whole genome shotgun (WGS) entry which is preliminary data.</text>
</comment>
<feature type="region of interest" description="Disordered" evidence="1">
    <location>
        <begin position="96"/>
        <end position="115"/>
    </location>
</feature>
<keyword evidence="3" id="KW-1185">Reference proteome</keyword>
<protein>
    <submittedName>
        <fullName evidence="2">Uncharacterized protein</fullName>
    </submittedName>
</protein>
<proteinExistence type="predicted"/>
<dbReference type="EMBL" id="JACHFV010000002">
    <property type="protein sequence ID" value="MBB5293924.1"/>
    <property type="molecule type" value="Genomic_DNA"/>
</dbReference>